<keyword evidence="2" id="KW-1133">Transmembrane helix</keyword>
<dbReference type="EMBL" id="JBFXLU010000408">
    <property type="protein sequence ID" value="KAL2827258.1"/>
    <property type="molecule type" value="Genomic_DNA"/>
</dbReference>
<evidence type="ECO:0000313" key="3">
    <source>
        <dbReference type="EMBL" id="KAL2827258.1"/>
    </source>
</evidence>
<evidence type="ECO:0000313" key="4">
    <source>
        <dbReference type="Proteomes" id="UP001610446"/>
    </source>
</evidence>
<keyword evidence="2" id="KW-0812">Transmembrane</keyword>
<evidence type="ECO:0000256" key="1">
    <source>
        <dbReference type="ARBA" id="ARBA00010617"/>
    </source>
</evidence>
<reference evidence="3 4" key="1">
    <citation type="submission" date="2024-07" db="EMBL/GenBank/DDBJ databases">
        <title>Section-level genome sequencing and comparative genomics of Aspergillus sections Usti and Cavernicolus.</title>
        <authorList>
            <consortium name="Lawrence Berkeley National Laboratory"/>
            <person name="Nybo J.L."/>
            <person name="Vesth T.C."/>
            <person name="Theobald S."/>
            <person name="Frisvad J.C."/>
            <person name="Larsen T.O."/>
            <person name="Kjaerboelling I."/>
            <person name="Rothschild-Mancinelli K."/>
            <person name="Lyhne E.K."/>
            <person name="Kogle M.E."/>
            <person name="Barry K."/>
            <person name="Clum A."/>
            <person name="Na H."/>
            <person name="Ledsgaard L."/>
            <person name="Lin J."/>
            <person name="Lipzen A."/>
            <person name="Kuo A."/>
            <person name="Riley R."/>
            <person name="Mondo S."/>
            <person name="Labutti K."/>
            <person name="Haridas S."/>
            <person name="Pangalinan J."/>
            <person name="Salamov A.A."/>
            <person name="Simmons B.A."/>
            <person name="Magnuson J.K."/>
            <person name="Chen J."/>
            <person name="Drula E."/>
            <person name="Henrissat B."/>
            <person name="Wiebenga A."/>
            <person name="Lubbers R.J."/>
            <person name="Gomes A.C."/>
            <person name="Makela M.R."/>
            <person name="Stajich J."/>
            <person name="Grigoriev I.V."/>
            <person name="Mortensen U.H."/>
            <person name="De Vries R.P."/>
            <person name="Baker S.E."/>
            <person name="Andersen M.R."/>
        </authorList>
    </citation>
    <scope>NUCLEOTIDE SEQUENCE [LARGE SCALE GENOMIC DNA]</scope>
    <source>
        <strain evidence="3 4">CBS 123904</strain>
    </source>
</reference>
<dbReference type="SUPFAM" id="SSF48264">
    <property type="entry name" value="Cytochrome P450"/>
    <property type="match status" value="1"/>
</dbReference>
<dbReference type="PANTHER" id="PTHR24305">
    <property type="entry name" value="CYTOCHROME P450"/>
    <property type="match status" value="1"/>
</dbReference>
<organism evidence="3 4">
    <name type="scientific">Aspergillus pseudoustus</name>
    <dbReference type="NCBI Taxonomy" id="1810923"/>
    <lineage>
        <taxon>Eukaryota</taxon>
        <taxon>Fungi</taxon>
        <taxon>Dikarya</taxon>
        <taxon>Ascomycota</taxon>
        <taxon>Pezizomycotina</taxon>
        <taxon>Eurotiomycetes</taxon>
        <taxon>Eurotiomycetidae</taxon>
        <taxon>Eurotiales</taxon>
        <taxon>Aspergillaceae</taxon>
        <taxon>Aspergillus</taxon>
        <taxon>Aspergillus subgen. Nidulantes</taxon>
    </lineage>
</organism>
<sequence>MPLHDLIQTARDAAATSPIHVVLSFLTTYLVSYVVYYRYLHPLAGYPGPFWASLTNLWKVYECWTMALPSRMCDAHAKYGPVVRIGPNDLAFNGAETIAPIYKAGRKMPKGVFYDSFVSTVPEIFSTRDEN</sequence>
<proteinExistence type="inferred from homology"/>
<name>A0ABR4IHL2_9EURO</name>
<evidence type="ECO:0000256" key="2">
    <source>
        <dbReference type="SAM" id="Phobius"/>
    </source>
</evidence>
<comment type="similarity">
    <text evidence="1">Belongs to the cytochrome P450 family.</text>
</comment>
<dbReference type="InterPro" id="IPR050121">
    <property type="entry name" value="Cytochrome_P450_monoxygenase"/>
</dbReference>
<keyword evidence="4" id="KW-1185">Reference proteome</keyword>
<dbReference type="Proteomes" id="UP001610446">
    <property type="component" value="Unassembled WGS sequence"/>
</dbReference>
<dbReference type="InterPro" id="IPR036396">
    <property type="entry name" value="Cyt_P450_sf"/>
</dbReference>
<feature type="non-terminal residue" evidence="3">
    <location>
        <position position="131"/>
    </location>
</feature>
<evidence type="ECO:0008006" key="5">
    <source>
        <dbReference type="Google" id="ProtNLM"/>
    </source>
</evidence>
<dbReference type="Gene3D" id="1.10.630.10">
    <property type="entry name" value="Cytochrome P450"/>
    <property type="match status" value="1"/>
</dbReference>
<accession>A0ABR4IHL2</accession>
<gene>
    <name evidence="3" type="ORF">BJY01DRAFT_255781</name>
</gene>
<protein>
    <recommendedName>
        <fullName evidence="5">Cytochrome P450</fullName>
    </recommendedName>
</protein>
<keyword evidence="2" id="KW-0472">Membrane</keyword>
<dbReference type="PANTHER" id="PTHR24305:SF103">
    <property type="entry name" value="P450, PUTATIVE (EUROFUNG)-RELATED"/>
    <property type="match status" value="1"/>
</dbReference>
<comment type="caution">
    <text evidence="3">The sequence shown here is derived from an EMBL/GenBank/DDBJ whole genome shotgun (WGS) entry which is preliminary data.</text>
</comment>
<feature type="transmembrane region" description="Helical" evidence="2">
    <location>
        <begin position="20"/>
        <end position="40"/>
    </location>
</feature>